<feature type="domain" description="Endonuclease GajA/Old nuclease/RecF-like AAA" evidence="1">
    <location>
        <begin position="341"/>
        <end position="430"/>
    </location>
</feature>
<proteinExistence type="predicted"/>
<evidence type="ECO:0000259" key="1">
    <source>
        <dbReference type="Pfam" id="PF13175"/>
    </source>
</evidence>
<gene>
    <name evidence="2" type="ORF">KHC33_05430</name>
</gene>
<evidence type="ECO:0000313" key="2">
    <source>
        <dbReference type="EMBL" id="QVV89942.1"/>
    </source>
</evidence>
<dbReference type="RefSeq" id="WP_214420722.1">
    <property type="nucleotide sequence ID" value="NZ_CP075546.1"/>
</dbReference>
<dbReference type="KEGG" id="mrtj:KHC33_05430"/>
<dbReference type="InterPro" id="IPR041685">
    <property type="entry name" value="AAA_GajA/Old/RecF-like"/>
</dbReference>
<dbReference type="InterPro" id="IPR027417">
    <property type="entry name" value="P-loop_NTPase"/>
</dbReference>
<evidence type="ECO:0000313" key="3">
    <source>
        <dbReference type="Proteomes" id="UP000680656"/>
    </source>
</evidence>
<keyword evidence="3" id="KW-1185">Reference proteome</keyword>
<dbReference type="InterPro" id="IPR051396">
    <property type="entry name" value="Bact_Antivir_Def_Nuclease"/>
</dbReference>
<accession>A0A8E7B3Q8</accession>
<dbReference type="Gene3D" id="3.40.50.300">
    <property type="entry name" value="P-loop containing nucleotide triphosphate hydrolases"/>
    <property type="match status" value="2"/>
</dbReference>
<dbReference type="Pfam" id="PF13175">
    <property type="entry name" value="AAA_15"/>
    <property type="match status" value="2"/>
</dbReference>
<reference evidence="2 3" key="1">
    <citation type="submission" date="2021-05" db="EMBL/GenBank/DDBJ databases">
        <title>A novel Methanospirillum isolate from a pyrite-forming mixed culture.</title>
        <authorList>
            <person name="Bunk B."/>
            <person name="Sproer C."/>
            <person name="Spring S."/>
            <person name="Pester M."/>
        </authorList>
    </citation>
    <scope>NUCLEOTIDE SEQUENCE [LARGE SCALE GENOMIC DNA]</scope>
    <source>
        <strain evidence="2 3">J.3.6.1-F.2.7.3</strain>
    </source>
</reference>
<dbReference type="SUPFAM" id="SSF52540">
    <property type="entry name" value="P-loop containing nucleoside triphosphate hydrolases"/>
    <property type="match status" value="1"/>
</dbReference>
<dbReference type="Proteomes" id="UP000680656">
    <property type="component" value="Chromosome"/>
</dbReference>
<feature type="domain" description="Endonuclease GajA/Old nuclease/RecF-like AAA" evidence="1">
    <location>
        <begin position="1"/>
        <end position="48"/>
    </location>
</feature>
<dbReference type="PANTHER" id="PTHR43581:SF4">
    <property type="entry name" value="ATP_GTP PHOSPHATASE"/>
    <property type="match status" value="1"/>
</dbReference>
<name>A0A8E7B3Q8_9EURY</name>
<organism evidence="2 3">
    <name type="scientific">Methanospirillum purgamenti</name>
    <dbReference type="NCBI Taxonomy" id="2834276"/>
    <lineage>
        <taxon>Archaea</taxon>
        <taxon>Methanobacteriati</taxon>
        <taxon>Methanobacteriota</taxon>
        <taxon>Stenosarchaea group</taxon>
        <taxon>Methanomicrobia</taxon>
        <taxon>Methanomicrobiales</taxon>
        <taxon>Methanospirillaceae</taxon>
        <taxon>Methanospirillum</taxon>
    </lineage>
</organism>
<protein>
    <submittedName>
        <fullName evidence="2">AAA family ATPase</fullName>
    </submittedName>
</protein>
<dbReference type="EMBL" id="CP075546">
    <property type="protein sequence ID" value="QVV89942.1"/>
    <property type="molecule type" value="Genomic_DNA"/>
</dbReference>
<sequence>MQLAEFRVQNYKIIEDTGWIPVQNLTTFVGKNESGKSAIFRALSKLNSSDGEGYDGLKEFPRQRYAAEITRTDWPVASGRFILTPDEQRDIAAISELCRDVHSVEVTRHYTGTYSITYHPDVGVDLVTPPDLIYAIESAIEHIRNLIAPEGKGEDLGRIKEGLLAFLEEQKNAIPIDGQIQKRHISDLINAIKSRANEPWQHDVLNPVTEPMYRLIRQMEIFEGLMAANRYIIEHLPKFVYFDQYNVIESAIHIPTFIATLKSHPETPGLRATHCLFRHVNLDLDQLDRLGSHKNAVDDNPIIRRQVDERSILLSTASNLMSKKFEDWWGQRKIRFRYDIDGDYFRVWVSDDLDPSEIELEQRSAGLQYFFSFYLIFLVESGDAYHDSILLLDEPGLQLHPTAQQHAVKFFERISHQNQIFFSTHSPFMIDLDHLDRVRTVYEGPEGTTKVSVSEWPADRDSLFPLEAALATRIAEKTLSGGNQLIVEETQDLWLLQAMNYALRNRGKPGLSPEIRITPAGGAANLLPLALMMTAHKKPAAVLLSGNNVPVGVIEKLPSMHLSEGNGLLFYSAFGNRQGAGIEDLFSPDFYYRCVKDIYPDLPLGQVPEKSPVERNEERGIALQIADLVERRQGEHFERWRVAELLSDRICESPQNLDDETIDRFCRLFEEINRVS</sequence>
<dbReference type="PANTHER" id="PTHR43581">
    <property type="entry name" value="ATP/GTP PHOSPHATASE"/>
    <property type="match status" value="1"/>
</dbReference>
<dbReference type="AlphaFoldDB" id="A0A8E7B3Q8"/>
<dbReference type="GeneID" id="65096604"/>